<dbReference type="EMBL" id="BGZK01001556">
    <property type="protein sequence ID" value="GBP82257.1"/>
    <property type="molecule type" value="Genomic_DNA"/>
</dbReference>
<name>A0A4C1Z6I2_EUMVA</name>
<evidence type="ECO:0000313" key="2">
    <source>
        <dbReference type="Proteomes" id="UP000299102"/>
    </source>
</evidence>
<dbReference type="AlphaFoldDB" id="A0A4C1Z6I2"/>
<gene>
    <name evidence="1" type="ORF">EVAR_103440_1</name>
</gene>
<sequence length="118" mass="13133">MFYVNRQPPIAAVNLNKTTYALRVPRNPRYGYAHPVINTDVSTTHVAACTEKAERTVPVTLNCVRMQCAFNIRNSPTLPFLRVSPCYAFMTNFTAAEFSAPEPQPRCTAHCVQGKQAA</sequence>
<reference evidence="1 2" key="1">
    <citation type="journal article" date="2019" name="Commun. Biol.">
        <title>The bagworm genome reveals a unique fibroin gene that provides high tensile strength.</title>
        <authorList>
            <person name="Kono N."/>
            <person name="Nakamura H."/>
            <person name="Ohtoshi R."/>
            <person name="Tomita M."/>
            <person name="Numata K."/>
            <person name="Arakawa K."/>
        </authorList>
    </citation>
    <scope>NUCLEOTIDE SEQUENCE [LARGE SCALE GENOMIC DNA]</scope>
</reference>
<comment type="caution">
    <text evidence="1">The sequence shown here is derived from an EMBL/GenBank/DDBJ whole genome shotgun (WGS) entry which is preliminary data.</text>
</comment>
<accession>A0A4C1Z6I2</accession>
<protein>
    <submittedName>
        <fullName evidence="1">Uncharacterized protein</fullName>
    </submittedName>
</protein>
<keyword evidence="2" id="KW-1185">Reference proteome</keyword>
<organism evidence="1 2">
    <name type="scientific">Eumeta variegata</name>
    <name type="common">Bagworm moth</name>
    <name type="synonym">Eumeta japonica</name>
    <dbReference type="NCBI Taxonomy" id="151549"/>
    <lineage>
        <taxon>Eukaryota</taxon>
        <taxon>Metazoa</taxon>
        <taxon>Ecdysozoa</taxon>
        <taxon>Arthropoda</taxon>
        <taxon>Hexapoda</taxon>
        <taxon>Insecta</taxon>
        <taxon>Pterygota</taxon>
        <taxon>Neoptera</taxon>
        <taxon>Endopterygota</taxon>
        <taxon>Lepidoptera</taxon>
        <taxon>Glossata</taxon>
        <taxon>Ditrysia</taxon>
        <taxon>Tineoidea</taxon>
        <taxon>Psychidae</taxon>
        <taxon>Oiketicinae</taxon>
        <taxon>Eumeta</taxon>
    </lineage>
</organism>
<dbReference type="Proteomes" id="UP000299102">
    <property type="component" value="Unassembled WGS sequence"/>
</dbReference>
<evidence type="ECO:0000313" key="1">
    <source>
        <dbReference type="EMBL" id="GBP82257.1"/>
    </source>
</evidence>
<proteinExistence type="predicted"/>